<dbReference type="GO" id="GO:0005634">
    <property type="term" value="C:nucleus"/>
    <property type="evidence" value="ECO:0007669"/>
    <property type="project" value="TreeGrafter"/>
</dbReference>
<dbReference type="Pfam" id="PF07491">
    <property type="entry name" value="PPI_Ypi1"/>
    <property type="match status" value="1"/>
</dbReference>
<dbReference type="GO" id="GO:0004865">
    <property type="term" value="F:protein serine/threonine phosphatase inhibitor activity"/>
    <property type="evidence" value="ECO:0007669"/>
    <property type="project" value="InterPro"/>
</dbReference>
<name>A0AAW2ZBT7_9EUKA</name>
<proteinExistence type="predicted"/>
<evidence type="ECO:0000313" key="2">
    <source>
        <dbReference type="EMBL" id="KAL0487367.1"/>
    </source>
</evidence>
<dbReference type="PANTHER" id="PTHR20835:SF0">
    <property type="entry name" value="E3 UBIQUITIN-PROTEIN LIGASE PPP1R11"/>
    <property type="match status" value="1"/>
</dbReference>
<comment type="caution">
    <text evidence="2">The sequence shown here is derived from an EMBL/GenBank/DDBJ whole genome shotgun (WGS) entry which is preliminary data.</text>
</comment>
<evidence type="ECO:0000256" key="1">
    <source>
        <dbReference type="SAM" id="MobiDB-lite"/>
    </source>
</evidence>
<organism evidence="2 3">
    <name type="scientific">Acrasis kona</name>
    <dbReference type="NCBI Taxonomy" id="1008807"/>
    <lineage>
        <taxon>Eukaryota</taxon>
        <taxon>Discoba</taxon>
        <taxon>Heterolobosea</taxon>
        <taxon>Tetramitia</taxon>
        <taxon>Eutetramitia</taxon>
        <taxon>Acrasidae</taxon>
        <taxon>Acrasis</taxon>
    </lineage>
</organism>
<accession>A0AAW2ZBT7</accession>
<gene>
    <name evidence="2" type="ORF">AKO1_000766</name>
</gene>
<sequence>MSNISTVNTTSEVQTITPQERSAVIKLKAKKAEESPSKGVKWTEDTEDNEFKKMRTSKKCCIFHKKRRFDESDSDESDSEDEEHHHDCEHHKEHKSL</sequence>
<dbReference type="AlphaFoldDB" id="A0AAW2ZBT7"/>
<feature type="compositionally biased region" description="Acidic residues" evidence="1">
    <location>
        <begin position="72"/>
        <end position="81"/>
    </location>
</feature>
<dbReference type="Proteomes" id="UP001431209">
    <property type="component" value="Unassembled WGS sequence"/>
</dbReference>
<feature type="compositionally biased region" description="Basic and acidic residues" evidence="1">
    <location>
        <begin position="82"/>
        <end position="97"/>
    </location>
</feature>
<dbReference type="GO" id="GO:0008157">
    <property type="term" value="F:protein phosphatase 1 binding"/>
    <property type="evidence" value="ECO:0007669"/>
    <property type="project" value="TreeGrafter"/>
</dbReference>
<reference evidence="2 3" key="1">
    <citation type="submission" date="2024-03" db="EMBL/GenBank/DDBJ databases">
        <title>The Acrasis kona genome and developmental transcriptomes reveal deep origins of eukaryotic multicellular pathways.</title>
        <authorList>
            <person name="Sheikh S."/>
            <person name="Fu C.-J."/>
            <person name="Brown M.W."/>
            <person name="Baldauf S.L."/>
        </authorList>
    </citation>
    <scope>NUCLEOTIDE SEQUENCE [LARGE SCALE GENOMIC DNA]</scope>
    <source>
        <strain evidence="2 3">ATCC MYA-3509</strain>
    </source>
</reference>
<dbReference type="PANTHER" id="PTHR20835">
    <property type="entry name" value="E3 UBIQUITIN-PROTEIN LIGASE PPP1R11-RELATED"/>
    <property type="match status" value="1"/>
</dbReference>
<feature type="region of interest" description="Disordered" evidence="1">
    <location>
        <begin position="68"/>
        <end position="97"/>
    </location>
</feature>
<dbReference type="EMBL" id="JAOPGA020001336">
    <property type="protein sequence ID" value="KAL0487367.1"/>
    <property type="molecule type" value="Genomic_DNA"/>
</dbReference>
<keyword evidence="3" id="KW-1185">Reference proteome</keyword>
<evidence type="ECO:0000313" key="3">
    <source>
        <dbReference type="Proteomes" id="UP001431209"/>
    </source>
</evidence>
<dbReference type="InterPro" id="IPR011107">
    <property type="entry name" value="PPI_Ypi1"/>
</dbReference>
<protein>
    <submittedName>
        <fullName evidence="2">Ppp1r11</fullName>
    </submittedName>
</protein>